<dbReference type="InterPro" id="IPR008972">
    <property type="entry name" value="Cupredoxin"/>
</dbReference>
<keyword evidence="12" id="KW-1133">Transmembrane helix</keyword>
<dbReference type="Gene3D" id="2.60.40.420">
    <property type="entry name" value="Cupredoxins - blue copper proteins"/>
    <property type="match status" value="1"/>
</dbReference>
<evidence type="ECO:0000256" key="7">
    <source>
        <dbReference type="ARBA" id="ARBA00023004"/>
    </source>
</evidence>
<evidence type="ECO:0000256" key="1">
    <source>
        <dbReference type="ARBA" id="ARBA00004370"/>
    </source>
</evidence>
<dbReference type="EMBL" id="LNTU01000023">
    <property type="protein sequence ID" value="KXF76601.1"/>
    <property type="molecule type" value="Genomic_DNA"/>
</dbReference>
<evidence type="ECO:0000313" key="16">
    <source>
        <dbReference type="Proteomes" id="UP000070107"/>
    </source>
</evidence>
<comment type="similarity">
    <text evidence="2">Belongs to the cytochrome c oxidase subunit 2 family.</text>
</comment>
<keyword evidence="4 11" id="KW-0349">Heme</keyword>
<feature type="transmembrane region" description="Helical" evidence="12">
    <location>
        <begin position="79"/>
        <end position="105"/>
    </location>
</feature>
<reference evidence="15 16" key="1">
    <citation type="submission" date="2015-11" db="EMBL/GenBank/DDBJ databases">
        <title>Draft genome sequence of Paramesorhizobium deserti A-3-E, a strain highly resistant to diverse beta-lactam antibiotics.</title>
        <authorList>
            <person name="Lv R."/>
            <person name="Yang X."/>
            <person name="Fang N."/>
            <person name="Guo J."/>
            <person name="Luo X."/>
            <person name="Peng F."/>
            <person name="Yang R."/>
            <person name="Cui Y."/>
            <person name="Fang C."/>
            <person name="Song Y."/>
        </authorList>
    </citation>
    <scope>NUCLEOTIDE SEQUENCE [LARGE SCALE GENOMIC DNA]</scope>
    <source>
        <strain evidence="15 16">A-3-E</strain>
    </source>
</reference>
<dbReference type="AlphaFoldDB" id="A0A135HTT2"/>
<keyword evidence="5 11" id="KW-0479">Metal-binding</keyword>
<keyword evidence="8" id="KW-0186">Copper</keyword>
<dbReference type="SUPFAM" id="SSF46626">
    <property type="entry name" value="Cytochrome c"/>
    <property type="match status" value="1"/>
</dbReference>
<keyword evidence="16" id="KW-1185">Reference proteome</keyword>
<dbReference type="InterPro" id="IPR001505">
    <property type="entry name" value="Copper_CuA"/>
</dbReference>
<dbReference type="Pfam" id="PF00034">
    <property type="entry name" value="Cytochrom_C"/>
    <property type="match status" value="1"/>
</dbReference>
<dbReference type="GO" id="GO:0005507">
    <property type="term" value="F:copper ion binding"/>
    <property type="evidence" value="ECO:0007669"/>
    <property type="project" value="InterPro"/>
</dbReference>
<comment type="catalytic activity">
    <reaction evidence="10">
        <text>4 Fe(II)-[cytochrome c] + O2 + 8 H(+)(in) = 4 Fe(III)-[cytochrome c] + 2 H2O + 4 H(+)(out)</text>
        <dbReference type="Rhea" id="RHEA:11436"/>
        <dbReference type="Rhea" id="RHEA-COMP:10350"/>
        <dbReference type="Rhea" id="RHEA-COMP:14399"/>
        <dbReference type="ChEBI" id="CHEBI:15377"/>
        <dbReference type="ChEBI" id="CHEBI:15378"/>
        <dbReference type="ChEBI" id="CHEBI:15379"/>
        <dbReference type="ChEBI" id="CHEBI:29033"/>
        <dbReference type="ChEBI" id="CHEBI:29034"/>
        <dbReference type="EC" id="7.1.1.9"/>
    </reaction>
</comment>
<dbReference type="Pfam" id="PF00116">
    <property type="entry name" value="COX2"/>
    <property type="match status" value="1"/>
</dbReference>
<dbReference type="PROSITE" id="PS51257">
    <property type="entry name" value="PROKAR_LIPOPROTEIN"/>
    <property type="match status" value="1"/>
</dbReference>
<feature type="domain" description="Cytochrome oxidase subunit II copper A binding" evidence="13">
    <location>
        <begin position="113"/>
        <end position="228"/>
    </location>
</feature>
<dbReference type="PANTHER" id="PTHR22888">
    <property type="entry name" value="CYTOCHROME C OXIDASE, SUBUNIT II"/>
    <property type="match status" value="1"/>
</dbReference>
<protein>
    <submittedName>
        <fullName evidence="15">Cytochrome C oxidase subunit II</fullName>
    </submittedName>
</protein>
<evidence type="ECO:0000259" key="13">
    <source>
        <dbReference type="PROSITE" id="PS50857"/>
    </source>
</evidence>
<dbReference type="STRING" id="1494590.ATN84_11115"/>
<evidence type="ECO:0000256" key="8">
    <source>
        <dbReference type="ARBA" id="ARBA00023008"/>
    </source>
</evidence>
<dbReference type="GO" id="GO:0004129">
    <property type="term" value="F:cytochrome-c oxidase activity"/>
    <property type="evidence" value="ECO:0007669"/>
    <property type="project" value="UniProtKB-EC"/>
</dbReference>
<dbReference type="CDD" id="cd04213">
    <property type="entry name" value="CuRO_CcO_Caa3_II"/>
    <property type="match status" value="1"/>
</dbReference>
<dbReference type="SUPFAM" id="SSF49503">
    <property type="entry name" value="Cupredoxins"/>
    <property type="match status" value="1"/>
</dbReference>
<keyword evidence="9 12" id="KW-0472">Membrane</keyword>
<evidence type="ECO:0000256" key="12">
    <source>
        <dbReference type="SAM" id="Phobius"/>
    </source>
</evidence>
<evidence type="ECO:0000256" key="3">
    <source>
        <dbReference type="ARBA" id="ARBA00022448"/>
    </source>
</evidence>
<dbReference type="RefSeq" id="WP_068882172.1">
    <property type="nucleotide sequence ID" value="NZ_LNTU01000023.1"/>
</dbReference>
<dbReference type="PROSITE" id="PS51007">
    <property type="entry name" value="CYTC"/>
    <property type="match status" value="1"/>
</dbReference>
<dbReference type="InterPro" id="IPR002429">
    <property type="entry name" value="CcO_II-like_C"/>
</dbReference>
<proteinExistence type="inferred from homology"/>
<name>A0A135HTT2_9HYPH</name>
<evidence type="ECO:0000256" key="11">
    <source>
        <dbReference type="PROSITE-ProRule" id="PRU00433"/>
    </source>
</evidence>
<evidence type="ECO:0000256" key="6">
    <source>
        <dbReference type="ARBA" id="ARBA00022982"/>
    </source>
</evidence>
<evidence type="ECO:0000256" key="4">
    <source>
        <dbReference type="ARBA" id="ARBA00022617"/>
    </source>
</evidence>
<evidence type="ECO:0000259" key="14">
    <source>
        <dbReference type="PROSITE" id="PS51007"/>
    </source>
</evidence>
<dbReference type="InterPro" id="IPR034236">
    <property type="entry name" value="CuRO_CcO_Caa3_II"/>
</dbReference>
<dbReference type="InterPro" id="IPR009056">
    <property type="entry name" value="Cyt_c-like_dom"/>
</dbReference>
<keyword evidence="6" id="KW-0249">Electron transport</keyword>
<dbReference type="OrthoDB" id="9781261at2"/>
<keyword evidence="12" id="KW-0812">Transmembrane</keyword>
<evidence type="ECO:0000256" key="10">
    <source>
        <dbReference type="ARBA" id="ARBA00047816"/>
    </source>
</evidence>
<accession>A0A135HTT2</accession>
<evidence type="ECO:0000256" key="2">
    <source>
        <dbReference type="ARBA" id="ARBA00007866"/>
    </source>
</evidence>
<dbReference type="Proteomes" id="UP000070107">
    <property type="component" value="Unassembled WGS sequence"/>
</dbReference>
<dbReference type="PANTHER" id="PTHR22888:SF9">
    <property type="entry name" value="CYTOCHROME C OXIDASE SUBUNIT 2"/>
    <property type="match status" value="1"/>
</dbReference>
<dbReference type="PROSITE" id="PS50857">
    <property type="entry name" value="COX2_CUA"/>
    <property type="match status" value="1"/>
</dbReference>
<dbReference type="InterPro" id="IPR036909">
    <property type="entry name" value="Cyt_c-like_dom_sf"/>
</dbReference>
<comment type="caution">
    <text evidence="15">The sequence shown here is derived from an EMBL/GenBank/DDBJ whole genome shotgun (WGS) entry which is preliminary data.</text>
</comment>
<organism evidence="15 16">
    <name type="scientific">Paramesorhizobium deserti</name>
    <dbReference type="NCBI Taxonomy" id="1494590"/>
    <lineage>
        <taxon>Bacteria</taxon>
        <taxon>Pseudomonadati</taxon>
        <taxon>Pseudomonadota</taxon>
        <taxon>Alphaproteobacteria</taxon>
        <taxon>Hyphomicrobiales</taxon>
        <taxon>Phyllobacteriaceae</taxon>
        <taxon>Paramesorhizobium</taxon>
    </lineage>
</organism>
<keyword evidence="7 11" id="KW-0408">Iron</keyword>
<evidence type="ECO:0000313" key="15">
    <source>
        <dbReference type="EMBL" id="KXF76601.1"/>
    </source>
</evidence>
<gene>
    <name evidence="15" type="ORF">ATN84_11115</name>
</gene>
<dbReference type="PROSITE" id="PS00078">
    <property type="entry name" value="COX2"/>
    <property type="match status" value="1"/>
</dbReference>
<feature type="domain" description="Cytochrome c" evidence="14">
    <location>
        <begin position="239"/>
        <end position="331"/>
    </location>
</feature>
<dbReference type="InterPro" id="IPR045187">
    <property type="entry name" value="CcO_II"/>
</dbReference>
<evidence type="ECO:0000256" key="9">
    <source>
        <dbReference type="ARBA" id="ARBA00023136"/>
    </source>
</evidence>
<keyword evidence="3" id="KW-0813">Transport</keyword>
<dbReference type="GO" id="GO:0020037">
    <property type="term" value="F:heme binding"/>
    <property type="evidence" value="ECO:0007669"/>
    <property type="project" value="InterPro"/>
</dbReference>
<dbReference type="GO" id="GO:0042773">
    <property type="term" value="P:ATP synthesis coupled electron transport"/>
    <property type="evidence" value="ECO:0007669"/>
    <property type="project" value="TreeGrafter"/>
</dbReference>
<evidence type="ECO:0000256" key="5">
    <source>
        <dbReference type="ARBA" id="ARBA00022723"/>
    </source>
</evidence>
<feature type="transmembrane region" description="Helical" evidence="12">
    <location>
        <begin position="42"/>
        <end position="67"/>
    </location>
</feature>
<sequence length="331" mass="35645">MRRGSPQWLAAGTALVLVSGCAGVQSALDPTGAEAARINTLSWVLILFCTAVFIVTAIIAAVALFGSERWRRRLAGDRLVVGAGLIFPAVTLTFLLAYGIIVLGMGGGSAGASGSLRISVVGERWWWRVIYHDENGHRVENANELRLPVGRPVRIDLTSADVIHSFWVPKLAGKLDMIPGRVNTLTLNVHQPGVSRGQCAEYCGGPHALMSFFVIAMPEEDFSAWLANEAKQAKEPMGNPETRGRELFLASGCGACHTVRGTTANGTIGPDLTHVGSRHSLAAATLPNNADAFARWIRDGQHIKPENLMPAYRIFTDEELASLSSYLAHLR</sequence>
<comment type="subcellular location">
    <subcellularLocation>
        <location evidence="1">Membrane</location>
    </subcellularLocation>
</comment>
<dbReference type="GO" id="GO:0016020">
    <property type="term" value="C:membrane"/>
    <property type="evidence" value="ECO:0007669"/>
    <property type="project" value="UniProtKB-SubCell"/>
</dbReference>